<evidence type="ECO:0000256" key="1">
    <source>
        <dbReference type="ARBA" id="ARBA00007689"/>
    </source>
</evidence>
<protein>
    <recommendedName>
        <fullName evidence="2">YCII-related domain-containing protein</fullName>
    </recommendedName>
</protein>
<feature type="domain" description="YCII-related" evidence="2">
    <location>
        <begin position="1"/>
        <end position="108"/>
    </location>
</feature>
<comment type="similarity">
    <text evidence="1">Belongs to the YciI family.</text>
</comment>
<dbReference type="SUPFAM" id="SSF54909">
    <property type="entry name" value="Dimeric alpha+beta barrel"/>
    <property type="match status" value="1"/>
</dbReference>
<dbReference type="Gene3D" id="3.30.70.1060">
    <property type="entry name" value="Dimeric alpha+beta barrel"/>
    <property type="match status" value="1"/>
</dbReference>
<gene>
    <name evidence="3" type="ORF">EV187_0982</name>
</gene>
<dbReference type="PANTHER" id="PTHR35174">
    <property type="entry name" value="BLL7171 PROTEIN-RELATED"/>
    <property type="match status" value="1"/>
</dbReference>
<keyword evidence="4" id="KW-1185">Reference proteome</keyword>
<dbReference type="InterPro" id="IPR005545">
    <property type="entry name" value="YCII"/>
</dbReference>
<dbReference type="InterPro" id="IPR011008">
    <property type="entry name" value="Dimeric_a/b-barrel"/>
</dbReference>
<organism evidence="3 4">
    <name type="scientific">Agromyces ramosus</name>
    <dbReference type="NCBI Taxonomy" id="33879"/>
    <lineage>
        <taxon>Bacteria</taxon>
        <taxon>Bacillati</taxon>
        <taxon>Actinomycetota</taxon>
        <taxon>Actinomycetes</taxon>
        <taxon>Micrococcales</taxon>
        <taxon>Microbacteriaceae</taxon>
        <taxon>Agromyces</taxon>
    </lineage>
</organism>
<dbReference type="AlphaFoldDB" id="A0A4Q7MJM5"/>
<proteinExistence type="inferred from homology"/>
<evidence type="ECO:0000313" key="4">
    <source>
        <dbReference type="Proteomes" id="UP000293289"/>
    </source>
</evidence>
<dbReference type="PANTHER" id="PTHR35174:SF3">
    <property type="entry name" value="BLL7171 PROTEIN"/>
    <property type="match status" value="1"/>
</dbReference>
<reference evidence="3 4" key="1">
    <citation type="submission" date="2019-02" db="EMBL/GenBank/DDBJ databases">
        <title>Genomic Encyclopedia of Type Strains, Phase IV (KMG-IV): sequencing the most valuable type-strain genomes for metagenomic binning, comparative biology and taxonomic classification.</title>
        <authorList>
            <person name="Goeker M."/>
        </authorList>
    </citation>
    <scope>NUCLEOTIDE SEQUENCE [LARGE SCALE GENOMIC DNA]</scope>
    <source>
        <strain evidence="3 4">DSM 43045</strain>
    </source>
</reference>
<dbReference type="Pfam" id="PF03795">
    <property type="entry name" value="YCII"/>
    <property type="match status" value="1"/>
</dbReference>
<dbReference type="EMBL" id="SGWY01000001">
    <property type="protein sequence ID" value="RZS68551.1"/>
    <property type="molecule type" value="Genomic_DNA"/>
</dbReference>
<dbReference type="Proteomes" id="UP000293289">
    <property type="component" value="Unassembled WGS sequence"/>
</dbReference>
<sequence>MEIMMFVVADPGIDGSDVDQDAVAEWDRVMAERGVLKRAMRLRPVDEAKTVRVRGGEVIVTDGPFTESKEWIAGYCLLEVADLAEAEAIARDDQLARFGALELRPVWPLGIGA</sequence>
<accession>A0A4Q7MJM5</accession>
<comment type="caution">
    <text evidence="3">The sequence shown here is derived from an EMBL/GenBank/DDBJ whole genome shotgun (WGS) entry which is preliminary data.</text>
</comment>
<dbReference type="RefSeq" id="WP_130351847.1">
    <property type="nucleotide sequence ID" value="NZ_SGWY01000001.1"/>
</dbReference>
<evidence type="ECO:0000313" key="3">
    <source>
        <dbReference type="EMBL" id="RZS68551.1"/>
    </source>
</evidence>
<evidence type="ECO:0000259" key="2">
    <source>
        <dbReference type="Pfam" id="PF03795"/>
    </source>
</evidence>
<name>A0A4Q7MJM5_9MICO</name>
<dbReference type="OrthoDB" id="668782at2"/>